<dbReference type="RefSeq" id="WP_055147171.1">
    <property type="nucleotide sequence ID" value="NZ_JXSZ01000006.1"/>
</dbReference>
<evidence type="ECO:0000259" key="6">
    <source>
        <dbReference type="Pfam" id="PF02836"/>
    </source>
</evidence>
<dbReference type="GO" id="GO:0005975">
    <property type="term" value="P:carbohydrate metabolic process"/>
    <property type="evidence" value="ECO:0007669"/>
    <property type="project" value="InterPro"/>
</dbReference>
<comment type="caution">
    <text evidence="8">The sequence shown here is derived from an EMBL/GenBank/DDBJ whole genome shotgun (WGS) entry which is preliminary data.</text>
</comment>
<evidence type="ECO:0000256" key="3">
    <source>
        <dbReference type="ARBA" id="ARBA00023295"/>
    </source>
</evidence>
<feature type="domain" description="Glycoside hydrolase family 2 immunoglobulin-like beta-sandwich" evidence="5">
    <location>
        <begin position="191"/>
        <end position="282"/>
    </location>
</feature>
<dbReference type="InterPro" id="IPR006102">
    <property type="entry name" value="Ig-like_GH2"/>
</dbReference>
<evidence type="ECO:0000256" key="4">
    <source>
        <dbReference type="SAM" id="SignalP"/>
    </source>
</evidence>
<organism evidence="8 9">
    <name type="scientific">Jiulongibacter sediminis</name>
    <dbReference type="NCBI Taxonomy" id="1605367"/>
    <lineage>
        <taxon>Bacteria</taxon>
        <taxon>Pseudomonadati</taxon>
        <taxon>Bacteroidota</taxon>
        <taxon>Cytophagia</taxon>
        <taxon>Cytophagales</taxon>
        <taxon>Leadbetterellaceae</taxon>
        <taxon>Jiulongibacter</taxon>
    </lineage>
</organism>
<keyword evidence="9" id="KW-1185">Reference proteome</keyword>
<dbReference type="EMBL" id="LGTQ01000006">
    <property type="protein sequence ID" value="KPM48804.1"/>
    <property type="molecule type" value="Genomic_DNA"/>
</dbReference>
<evidence type="ECO:0000313" key="8">
    <source>
        <dbReference type="EMBL" id="KPM48804.1"/>
    </source>
</evidence>
<dbReference type="Gene3D" id="3.20.20.80">
    <property type="entry name" value="Glycosidases"/>
    <property type="match status" value="1"/>
</dbReference>
<keyword evidence="3" id="KW-0326">Glycosidase</keyword>
<keyword evidence="4" id="KW-0732">Signal</keyword>
<protein>
    <submittedName>
        <fullName evidence="8">Glycoside hydrolase</fullName>
    </submittedName>
</protein>
<dbReference type="AlphaFoldDB" id="A0A0N8HA02"/>
<dbReference type="Proteomes" id="UP000050454">
    <property type="component" value="Unassembled WGS sequence"/>
</dbReference>
<evidence type="ECO:0000259" key="5">
    <source>
        <dbReference type="Pfam" id="PF00703"/>
    </source>
</evidence>
<evidence type="ECO:0000313" key="9">
    <source>
        <dbReference type="Proteomes" id="UP000050454"/>
    </source>
</evidence>
<dbReference type="PANTHER" id="PTHR42732:SF3">
    <property type="entry name" value="HYDROLASE"/>
    <property type="match status" value="1"/>
</dbReference>
<dbReference type="SUPFAM" id="SSF51445">
    <property type="entry name" value="(Trans)glycosidases"/>
    <property type="match status" value="1"/>
</dbReference>
<dbReference type="Gene3D" id="2.60.40.10">
    <property type="entry name" value="Immunoglobulins"/>
    <property type="match status" value="1"/>
</dbReference>
<proteinExistence type="inferred from homology"/>
<dbReference type="OrthoDB" id="9801077at2"/>
<reference evidence="8 9" key="1">
    <citation type="submission" date="2015-07" db="EMBL/GenBank/DDBJ databases">
        <title>The draft genome sequence of Leadbetterella sp. JN14-9.</title>
        <authorList>
            <person name="Liu Y."/>
            <person name="Du J."/>
            <person name="Shao Z."/>
        </authorList>
    </citation>
    <scope>NUCLEOTIDE SEQUENCE [LARGE SCALE GENOMIC DNA]</scope>
    <source>
        <strain evidence="8 9">JN14-9</strain>
    </source>
</reference>
<evidence type="ECO:0000259" key="7">
    <source>
        <dbReference type="Pfam" id="PF02837"/>
    </source>
</evidence>
<keyword evidence="2 8" id="KW-0378">Hydrolase</keyword>
<dbReference type="InterPro" id="IPR017853">
    <property type="entry name" value="GH"/>
</dbReference>
<comment type="similarity">
    <text evidence="1">Belongs to the glycosyl hydrolase 2 family.</text>
</comment>
<evidence type="ECO:0000256" key="2">
    <source>
        <dbReference type="ARBA" id="ARBA00022801"/>
    </source>
</evidence>
<dbReference type="PANTHER" id="PTHR42732">
    <property type="entry name" value="BETA-GALACTOSIDASE"/>
    <property type="match status" value="1"/>
</dbReference>
<dbReference type="Pfam" id="PF00703">
    <property type="entry name" value="Glyco_hydro_2"/>
    <property type="match status" value="1"/>
</dbReference>
<dbReference type="InterPro" id="IPR036156">
    <property type="entry name" value="Beta-gal/glucu_dom_sf"/>
</dbReference>
<dbReference type="Gene3D" id="2.60.120.260">
    <property type="entry name" value="Galactose-binding domain-like"/>
    <property type="match status" value="1"/>
</dbReference>
<feature type="domain" description="Glycosyl hydrolases family 2 sugar binding" evidence="7">
    <location>
        <begin position="39"/>
        <end position="157"/>
    </location>
</feature>
<dbReference type="SUPFAM" id="SSF49785">
    <property type="entry name" value="Galactose-binding domain-like"/>
    <property type="match status" value="1"/>
</dbReference>
<dbReference type="GO" id="GO:0004553">
    <property type="term" value="F:hydrolase activity, hydrolyzing O-glycosyl compounds"/>
    <property type="evidence" value="ECO:0007669"/>
    <property type="project" value="InterPro"/>
</dbReference>
<dbReference type="InterPro" id="IPR006103">
    <property type="entry name" value="Glyco_hydro_2_cat"/>
</dbReference>
<feature type="domain" description="Glycoside hydrolase family 2 catalytic" evidence="6">
    <location>
        <begin position="325"/>
        <end position="520"/>
    </location>
</feature>
<dbReference type="InterPro" id="IPR008979">
    <property type="entry name" value="Galactose-bd-like_sf"/>
</dbReference>
<dbReference type="Pfam" id="PF02836">
    <property type="entry name" value="Glyco_hydro_2_C"/>
    <property type="match status" value="1"/>
</dbReference>
<dbReference type="PATRIC" id="fig|1605367.3.peg.3289"/>
<dbReference type="SUPFAM" id="SSF49303">
    <property type="entry name" value="beta-Galactosidase/glucuronidase domain"/>
    <property type="match status" value="1"/>
</dbReference>
<sequence>MKNTKTLLFLFLLSISTFAQKIPLPEHPRPDFERSNWQNLNGLWDFEFDSLNAGEKNHWQAGVTDFSHQINVPFPWGSKLSGVEDLADIAWYKKEINVPNDWQDQRTFITIGASDWETSVWLDGHFLGKHQGGYTPFSFELTEYLTYGQPQNLVIKVDDARRLFTLYGKQGYGNARGIWQTPYLEARGQNFIESLHFEPNIDKSQVTAKLILNKAASANESLKLDFTNASQSFSAVFSAGQKSAEFTIEIKNQHLWTLEDPFLYEVEANFADDELKTYFGMRKISVTNLPGTDIPYIALNNEPVYLQLALDQSYHPDGFYTFPTDEFMKNEILLAKNIGLNGIRTHIKVDIPRKLYWADKLGLFVMADLPNSWGEPDQNAQKESEYTLRQMIDRDFNHPSIFSWITFNETWGLRTKVTNEQGKSENRYLPETQYWVASMYYLAKSLDQTRLVEDNSICCGAGHTETDIYSWHQYLPGYEWEAFMRNLDTTTYAGSTYDFEKGFTQGRQPMINSECGNVWGYDGSTGDVDWSYDYHRMMNVFRQHPQMAGWLYTEHHDVINEWNGYWRFDRSPKYTGLEELANGMMDKDFHSMVYLTTGQDITQKVKAGSTYQVPMYLSCQTGEAMPGGQLVIEYKWSGADEIGNSFGSESKNLSVDYQPWMQKRLDPLAVQVPSKNGIYQLELAVKKQNGEELHHNFMSFVVEGGSMENVQLVTTSPSAYTSASWSKKEETILNGKKANGMGKGSFTYELKTSDEKIKAKTGYLLLELSSRPLYQRDQESGNLKDMDYMLGAVADPARNSNAYPMTDTDLNPSDVVIRINGQLAKRMTLSDDPADHRGVLSWFNQEENRKLQEAGTYGYLVKIPLTKAQIRSLQKTGKMEVKLETNSENGLAVYGKDFGRYAFDPGVVLVK</sequence>
<evidence type="ECO:0000256" key="1">
    <source>
        <dbReference type="ARBA" id="ARBA00007401"/>
    </source>
</evidence>
<dbReference type="STRING" id="1605367.AFM12_09515"/>
<dbReference type="InterPro" id="IPR006104">
    <property type="entry name" value="Glyco_hydro_2_N"/>
</dbReference>
<feature type="signal peptide" evidence="4">
    <location>
        <begin position="1"/>
        <end position="21"/>
    </location>
</feature>
<dbReference type="InterPro" id="IPR013783">
    <property type="entry name" value="Ig-like_fold"/>
</dbReference>
<dbReference type="Pfam" id="PF02837">
    <property type="entry name" value="Glyco_hydro_2_N"/>
    <property type="match status" value="1"/>
</dbReference>
<feature type="chain" id="PRO_5006026336" evidence="4">
    <location>
        <begin position="22"/>
        <end position="911"/>
    </location>
</feature>
<accession>A0A0N8HA02</accession>
<gene>
    <name evidence="8" type="ORF">AFM12_09515</name>
</gene>
<name>A0A0N8HA02_9BACT</name>
<dbReference type="InterPro" id="IPR051913">
    <property type="entry name" value="GH2_Domain-Containing"/>
</dbReference>